<dbReference type="AlphaFoldDB" id="A0A502L2P6"/>
<keyword evidence="1" id="KW-1133">Transmembrane helix</keyword>
<protein>
    <submittedName>
        <fullName evidence="2">DUF3392 domain-containing protein</fullName>
    </submittedName>
</protein>
<organism evidence="2 3">
    <name type="scientific">Litorilituus lipolyticus</name>
    <dbReference type="NCBI Taxonomy" id="2491017"/>
    <lineage>
        <taxon>Bacteria</taxon>
        <taxon>Pseudomonadati</taxon>
        <taxon>Pseudomonadota</taxon>
        <taxon>Gammaproteobacteria</taxon>
        <taxon>Alteromonadales</taxon>
        <taxon>Colwelliaceae</taxon>
        <taxon>Litorilituus</taxon>
    </lineage>
</organism>
<accession>A0A502L2P6</accession>
<feature type="transmembrane region" description="Helical" evidence="1">
    <location>
        <begin position="20"/>
        <end position="40"/>
    </location>
</feature>
<dbReference type="EMBL" id="SAWY01000021">
    <property type="protein sequence ID" value="TPH14637.1"/>
    <property type="molecule type" value="Genomic_DNA"/>
</dbReference>
<feature type="transmembrane region" description="Helical" evidence="1">
    <location>
        <begin position="86"/>
        <end position="105"/>
    </location>
</feature>
<feature type="transmembrane region" description="Helical" evidence="1">
    <location>
        <begin position="52"/>
        <end position="74"/>
    </location>
</feature>
<name>A0A502L2P6_9GAMM</name>
<proteinExistence type="predicted"/>
<dbReference type="Pfam" id="PF11872">
    <property type="entry name" value="DUF3392"/>
    <property type="match status" value="1"/>
</dbReference>
<reference evidence="2 3" key="1">
    <citation type="submission" date="2019-01" db="EMBL/GenBank/DDBJ databases">
        <title>Litorilituus lipolytica sp. nov., isolated from intertidal sand of the Yellow Sea in China.</title>
        <authorList>
            <person name="Liu A."/>
        </authorList>
    </citation>
    <scope>NUCLEOTIDE SEQUENCE [LARGE SCALE GENOMIC DNA]</scope>
    <source>
        <strain evidence="2 3">RZ04</strain>
    </source>
</reference>
<dbReference type="InterPro" id="IPR021813">
    <property type="entry name" value="DUF3392"/>
</dbReference>
<comment type="caution">
    <text evidence="2">The sequence shown here is derived from an EMBL/GenBank/DDBJ whole genome shotgun (WGS) entry which is preliminary data.</text>
</comment>
<evidence type="ECO:0000313" key="2">
    <source>
        <dbReference type="EMBL" id="TPH14637.1"/>
    </source>
</evidence>
<sequence>MPVVLIEFLTDLGHWFRPYQYQAALAMIATLLVIFGNEINNAVKSLVAKQHFMVRTLVFVLVCAFGYGLITVWLTSLLAAQLAKVPTVYIVPVVFLAFFCMGMYAQKQRHI</sequence>
<keyword evidence="3" id="KW-1185">Reference proteome</keyword>
<evidence type="ECO:0000313" key="3">
    <source>
        <dbReference type="Proteomes" id="UP000315303"/>
    </source>
</evidence>
<dbReference type="Proteomes" id="UP000315303">
    <property type="component" value="Unassembled WGS sequence"/>
</dbReference>
<gene>
    <name evidence="2" type="ORF">EPA86_11095</name>
</gene>
<keyword evidence="1" id="KW-0812">Transmembrane</keyword>
<dbReference type="OrthoDB" id="6196761at2"/>
<evidence type="ECO:0000256" key="1">
    <source>
        <dbReference type="SAM" id="Phobius"/>
    </source>
</evidence>
<keyword evidence="1" id="KW-0472">Membrane</keyword>
<dbReference type="RefSeq" id="WP_140603564.1">
    <property type="nucleotide sequence ID" value="NZ_SAWY01000021.1"/>
</dbReference>